<organism evidence="5">
    <name type="scientific">Spironucleus salmonicida</name>
    <dbReference type="NCBI Taxonomy" id="348837"/>
    <lineage>
        <taxon>Eukaryota</taxon>
        <taxon>Metamonada</taxon>
        <taxon>Diplomonadida</taxon>
        <taxon>Hexamitidae</taxon>
        <taxon>Hexamitinae</taxon>
        <taxon>Spironucleus</taxon>
    </lineage>
</organism>
<dbReference type="PANTHER" id="PTHR24198:SF165">
    <property type="entry name" value="ANKYRIN REPEAT-CONTAINING PROTEIN-RELATED"/>
    <property type="match status" value="1"/>
</dbReference>
<sequence>MHQTTIQASMELFLDAVSQQNFQLVSALLNDSTIQLSKQIFVPPPLFIAAQRSNPKLLLMLLKGNFPPNITDISVQHGTILHFFASQNQIEMTKIAMDNGVELDMLDANKQTALIVAIRKGHVDLAKLLIQGGANMELLDAQCKSAWFWAKSQQLEDLLKLLPEIKYSWEDAHRAQQDGCRKGSAALVWNASAGTKTQKNPFAKKAKKPKEPKKK</sequence>
<dbReference type="Proteomes" id="UP000018208">
    <property type="component" value="Unassembled WGS sequence"/>
</dbReference>
<reference evidence="6" key="2">
    <citation type="submission" date="2020-12" db="EMBL/GenBank/DDBJ databases">
        <title>New Spironucleus salmonicida genome in near-complete chromosomes.</title>
        <authorList>
            <person name="Xu F."/>
            <person name="Kurt Z."/>
            <person name="Jimenez-Gonzalez A."/>
            <person name="Astvaldsson A."/>
            <person name="Andersson J.O."/>
            <person name="Svard S.G."/>
        </authorList>
    </citation>
    <scope>NUCLEOTIDE SEQUENCE</scope>
    <source>
        <strain evidence="6">ATCC 50377</strain>
    </source>
</reference>
<dbReference type="VEuPathDB" id="GiardiaDB:SS50377_28046"/>
<dbReference type="InterPro" id="IPR002110">
    <property type="entry name" value="Ankyrin_rpt"/>
</dbReference>
<dbReference type="EMBL" id="KI546159">
    <property type="protein sequence ID" value="EST42600.1"/>
    <property type="molecule type" value="Genomic_DNA"/>
</dbReference>
<gene>
    <name evidence="5" type="ORF">SS50377_17919</name>
    <name evidence="6" type="ORF">SS50377_28046</name>
</gene>
<evidence type="ECO:0000256" key="1">
    <source>
        <dbReference type="ARBA" id="ARBA00022737"/>
    </source>
</evidence>
<dbReference type="AlphaFoldDB" id="V6LDL4"/>
<dbReference type="PANTHER" id="PTHR24198">
    <property type="entry name" value="ANKYRIN REPEAT AND PROTEIN KINASE DOMAIN-CONTAINING PROTEIN"/>
    <property type="match status" value="1"/>
</dbReference>
<keyword evidence="1" id="KW-0677">Repeat</keyword>
<dbReference type="PROSITE" id="PS50088">
    <property type="entry name" value="ANK_REPEAT"/>
    <property type="match status" value="1"/>
</dbReference>
<dbReference type="InterPro" id="IPR036770">
    <property type="entry name" value="Ankyrin_rpt-contain_sf"/>
</dbReference>
<dbReference type="PROSITE" id="PS50297">
    <property type="entry name" value="ANK_REP_REGION"/>
    <property type="match status" value="1"/>
</dbReference>
<feature type="repeat" description="ANK" evidence="3">
    <location>
        <begin position="109"/>
        <end position="141"/>
    </location>
</feature>
<evidence type="ECO:0000313" key="6">
    <source>
        <dbReference type="EMBL" id="KAH0570071.1"/>
    </source>
</evidence>
<name>V6LDL4_9EUKA</name>
<dbReference type="Gene3D" id="1.25.40.20">
    <property type="entry name" value="Ankyrin repeat-containing domain"/>
    <property type="match status" value="1"/>
</dbReference>
<accession>V6LDL4</accession>
<dbReference type="SUPFAM" id="SSF48403">
    <property type="entry name" value="Ankyrin repeat"/>
    <property type="match status" value="1"/>
</dbReference>
<dbReference type="SMART" id="SM00248">
    <property type="entry name" value="ANK"/>
    <property type="match status" value="3"/>
</dbReference>
<protein>
    <submittedName>
        <fullName evidence="5">Ankyrin repeat-containing protein</fullName>
    </submittedName>
</protein>
<dbReference type="OrthoDB" id="194358at2759"/>
<evidence type="ECO:0000313" key="7">
    <source>
        <dbReference type="Proteomes" id="UP000018208"/>
    </source>
</evidence>
<evidence type="ECO:0000256" key="2">
    <source>
        <dbReference type="ARBA" id="ARBA00023043"/>
    </source>
</evidence>
<keyword evidence="2 3" id="KW-0040">ANK repeat</keyword>
<dbReference type="EMBL" id="AUWU02000008">
    <property type="protein sequence ID" value="KAH0570071.1"/>
    <property type="molecule type" value="Genomic_DNA"/>
</dbReference>
<dbReference type="Pfam" id="PF12796">
    <property type="entry name" value="Ank_2"/>
    <property type="match status" value="1"/>
</dbReference>
<keyword evidence="7" id="KW-1185">Reference proteome</keyword>
<reference evidence="5 6" key="1">
    <citation type="journal article" date="2014" name="PLoS Genet.">
        <title>The Genome of Spironucleus salmonicida Highlights a Fish Pathogen Adapted to Fluctuating Environments.</title>
        <authorList>
            <person name="Xu F."/>
            <person name="Jerlstrom-Hultqvist J."/>
            <person name="Einarsson E."/>
            <person name="Astvaldsson A."/>
            <person name="Svard S.G."/>
            <person name="Andersson J.O."/>
        </authorList>
    </citation>
    <scope>NUCLEOTIDE SEQUENCE</scope>
    <source>
        <strain evidence="6">ATCC 50377</strain>
    </source>
</reference>
<proteinExistence type="predicted"/>
<evidence type="ECO:0000313" key="5">
    <source>
        <dbReference type="EMBL" id="EST42600.1"/>
    </source>
</evidence>
<evidence type="ECO:0000256" key="3">
    <source>
        <dbReference type="PROSITE-ProRule" id="PRU00023"/>
    </source>
</evidence>
<feature type="region of interest" description="Disordered" evidence="4">
    <location>
        <begin position="191"/>
        <end position="215"/>
    </location>
</feature>
<feature type="compositionally biased region" description="Basic residues" evidence="4">
    <location>
        <begin position="202"/>
        <end position="215"/>
    </location>
</feature>
<evidence type="ECO:0000256" key="4">
    <source>
        <dbReference type="SAM" id="MobiDB-lite"/>
    </source>
</evidence>